<proteinExistence type="predicted"/>
<evidence type="ECO:0000256" key="3">
    <source>
        <dbReference type="ARBA" id="ARBA00022827"/>
    </source>
</evidence>
<dbReference type="SUPFAM" id="SSF55103">
    <property type="entry name" value="FAD-linked oxidases, C-terminal domain"/>
    <property type="match status" value="1"/>
</dbReference>
<keyword evidence="6" id="KW-0812">Transmembrane</keyword>
<dbReference type="InterPro" id="IPR016166">
    <property type="entry name" value="FAD-bd_PCMH"/>
</dbReference>
<dbReference type="InterPro" id="IPR006094">
    <property type="entry name" value="Oxid_FAD_bind_N"/>
</dbReference>
<gene>
    <name evidence="8" type="ORF">CfE428DRAFT_1183</name>
</gene>
<dbReference type="InterPro" id="IPR036318">
    <property type="entry name" value="FAD-bd_PCMH-like_sf"/>
</dbReference>
<reference evidence="8 9" key="1">
    <citation type="journal article" date="2011" name="J. Bacteriol.">
        <title>Genome sequence of Chthoniobacter flavus Ellin428, an aerobic heterotrophic soil bacterium.</title>
        <authorList>
            <person name="Kant R."/>
            <person name="van Passel M.W."/>
            <person name="Palva A."/>
            <person name="Lucas S."/>
            <person name="Lapidus A."/>
            <person name="Glavina Del Rio T."/>
            <person name="Dalin E."/>
            <person name="Tice H."/>
            <person name="Bruce D."/>
            <person name="Goodwin L."/>
            <person name="Pitluck S."/>
            <person name="Larimer F.W."/>
            <person name="Land M.L."/>
            <person name="Hauser L."/>
            <person name="Sangwan P."/>
            <person name="de Vos W.M."/>
            <person name="Janssen P.H."/>
            <person name="Smidt H."/>
        </authorList>
    </citation>
    <scope>NUCLEOTIDE SEQUENCE [LARGE SCALE GENOMIC DNA]</scope>
    <source>
        <strain evidence="8 9">Ellin428</strain>
    </source>
</reference>
<dbReference type="EMBL" id="ABVL01000003">
    <property type="protein sequence ID" value="EDY20890.1"/>
    <property type="molecule type" value="Genomic_DNA"/>
</dbReference>
<dbReference type="FunCoup" id="B4CX92">
    <property type="interactions" value="66"/>
</dbReference>
<dbReference type="Pfam" id="PF13183">
    <property type="entry name" value="Fer4_8"/>
    <property type="match status" value="1"/>
</dbReference>
<dbReference type="Gene3D" id="3.30.70.2740">
    <property type="match status" value="1"/>
</dbReference>
<dbReference type="InterPro" id="IPR017896">
    <property type="entry name" value="4Fe4S_Fe-S-bd"/>
</dbReference>
<keyword evidence="2" id="KW-0285">Flavoprotein</keyword>
<dbReference type="InterPro" id="IPR016167">
    <property type="entry name" value="FAD-bd_PCMH_sub1"/>
</dbReference>
<keyword evidence="3" id="KW-0274">FAD</keyword>
<dbReference type="PROSITE" id="PS51387">
    <property type="entry name" value="FAD_PCMH"/>
    <property type="match status" value="1"/>
</dbReference>
<evidence type="ECO:0000259" key="7">
    <source>
        <dbReference type="PROSITE" id="PS51387"/>
    </source>
</evidence>
<dbReference type="Pfam" id="PF01565">
    <property type="entry name" value="FAD_binding_4"/>
    <property type="match status" value="1"/>
</dbReference>
<dbReference type="InParanoid" id="B4CX92"/>
<dbReference type="eggNOG" id="COG0247">
    <property type="taxonomic scope" value="Bacteria"/>
</dbReference>
<name>B4CX92_9BACT</name>
<dbReference type="Pfam" id="PF02754">
    <property type="entry name" value="CCG"/>
    <property type="match status" value="2"/>
</dbReference>
<evidence type="ECO:0000256" key="6">
    <source>
        <dbReference type="SAM" id="Phobius"/>
    </source>
</evidence>
<dbReference type="GO" id="GO:0004458">
    <property type="term" value="F:D-lactate dehydrogenase (cytochrome) activity"/>
    <property type="evidence" value="ECO:0007669"/>
    <property type="project" value="TreeGrafter"/>
</dbReference>
<comment type="caution">
    <text evidence="8">The sequence shown here is derived from an EMBL/GenBank/DDBJ whole genome shotgun (WGS) entry which is preliminary data.</text>
</comment>
<dbReference type="InterPro" id="IPR016169">
    <property type="entry name" value="FAD-bd_PCMH_sub2"/>
</dbReference>
<dbReference type="GO" id="GO:1903457">
    <property type="term" value="P:lactate catabolic process"/>
    <property type="evidence" value="ECO:0007669"/>
    <property type="project" value="TreeGrafter"/>
</dbReference>
<dbReference type="SUPFAM" id="SSF46548">
    <property type="entry name" value="alpha-helical ferredoxin"/>
    <property type="match status" value="1"/>
</dbReference>
<dbReference type="Proteomes" id="UP000005824">
    <property type="component" value="Unassembled WGS sequence"/>
</dbReference>
<dbReference type="InterPro" id="IPR016171">
    <property type="entry name" value="Vanillyl_alc_oxidase_C-sub2"/>
</dbReference>
<dbReference type="Pfam" id="PF02913">
    <property type="entry name" value="FAD-oxidase_C"/>
    <property type="match status" value="1"/>
</dbReference>
<feature type="domain" description="FAD-binding PCMH-type" evidence="7">
    <location>
        <begin position="62"/>
        <end position="296"/>
    </location>
</feature>
<protein>
    <submittedName>
        <fullName evidence="8">FAD linked oxidase domain protein</fullName>
    </submittedName>
</protein>
<dbReference type="PANTHER" id="PTHR11748:SF119">
    <property type="entry name" value="D-2-HYDROXYGLUTARATE DEHYDROGENASE"/>
    <property type="match status" value="1"/>
</dbReference>
<dbReference type="RefSeq" id="WP_006978509.1">
    <property type="nucleotide sequence ID" value="NZ_ABVL01000003.1"/>
</dbReference>
<evidence type="ECO:0000256" key="1">
    <source>
        <dbReference type="ARBA" id="ARBA00001974"/>
    </source>
</evidence>
<dbReference type="InterPro" id="IPR004113">
    <property type="entry name" value="FAD-bd_oxidored_4_C"/>
</dbReference>
<dbReference type="Gene3D" id="1.10.45.10">
    <property type="entry name" value="Vanillyl-alcohol Oxidase, Chain A, domain 4"/>
    <property type="match status" value="1"/>
</dbReference>
<dbReference type="AlphaFoldDB" id="B4CX92"/>
<dbReference type="InterPro" id="IPR004017">
    <property type="entry name" value="Cys_rich_dom"/>
</dbReference>
<keyword evidence="6" id="KW-1133">Transmembrane helix</keyword>
<accession>B4CX92</accession>
<evidence type="ECO:0000313" key="8">
    <source>
        <dbReference type="EMBL" id="EDY20890.1"/>
    </source>
</evidence>
<sequence>MQTVNSPTAVRNGDPEVANPIDSPPVEVDVAQLEVELRAALAGEVRFSKGDRALYATDSSNYRQTPIGVIMPRDAGDVVSATEICRKYGAPILSRGTGTSLAGQTCNVAVIFDFSKYMRRIQWIDPEKRLARVEPGIPLDDINKATETHGLCFGPDPSTHAWCSIGGMIGNNSCGVHSVHAEFSGTGPRTSDNLEELEILTYDGLRMRVGPTSEAELESIIREGGRRGAIYAQLKALRDRYADLIRTRFPKLLRRGSGFNLDELLPEKGFNVARALAGTEGTCTLVLDATLQLISNPPMRALVMLGYPDIYLAAEDVMFARKFRPVGLEGIDDKFVDGMKKKHMHPEDLELFPPGKGWLLVEFGGETKEEADVKARAFIAASSARKDAPTSRLYDAPFKEEHIWEARESGLPASARVPNEPDTWEGWEDSAVPVENLAPYLREFRALLDKYGWLCTFYGHFGQGLVHTRIDFPLKTADGVRAYERFGREAAELVVKFGGSMSGEHGDGQSRAEFLNIMYGDELVEAFRQFKAIWDPANQMNPGKVAGPGHIYRRDENLRLGEHYDPPQVKTHFQFPDDKGSFSYALERCVGVGKCRRESAGTMCPSYMVTHDEKHCTRGRARSLFEMLQGKVIGRNGWRDDAVHEALDLCLSCKGCKSDCPMNVDMATYKAEFLSHYYEGRLRPLPAYAMGLIYWWARLASKVPTLVNFFTQTPPFSTLAKIFGGIAQQRQMPKFAAQTFREWFAQRQAPPRVGVRVVLWPDTFNNFFFPETLIAAVEVLEAAGCHVVLPPRMLCCGRPLYDFGMLTVAKKLLQDILESLGDEIDAGTPLIGLEPSCVAVFRDELHGMFPNREQAGRLQQQTFTLAEYLMKHAPGFEPPKLQRHALLHGHCHHKAIMKLTQEEKLLEKMGLEVDKPDTGCCGMAGSFGFEKEKYDVSVACGERVLLPAVRSASPDTLIIADGFSCREQIAQLTERRALHTAEVLKMALDSGPRGPVGVLPEQSGREPERAALNPLEVAILGGAALALVSTFISFLRGRRR</sequence>
<dbReference type="GO" id="GO:0071949">
    <property type="term" value="F:FAD binding"/>
    <property type="evidence" value="ECO:0007669"/>
    <property type="project" value="InterPro"/>
</dbReference>
<dbReference type="eggNOG" id="COG0277">
    <property type="taxonomic scope" value="Bacteria"/>
</dbReference>
<evidence type="ECO:0000256" key="4">
    <source>
        <dbReference type="ARBA" id="ARBA00023002"/>
    </source>
</evidence>
<comment type="cofactor">
    <cofactor evidence="1">
        <name>FAD</name>
        <dbReference type="ChEBI" id="CHEBI:57692"/>
    </cofactor>
</comment>
<feature type="transmembrane region" description="Helical" evidence="6">
    <location>
        <begin position="1017"/>
        <end position="1035"/>
    </location>
</feature>
<organism evidence="8 9">
    <name type="scientific">Chthoniobacter flavus Ellin428</name>
    <dbReference type="NCBI Taxonomy" id="497964"/>
    <lineage>
        <taxon>Bacteria</taxon>
        <taxon>Pseudomonadati</taxon>
        <taxon>Verrucomicrobiota</taxon>
        <taxon>Spartobacteria</taxon>
        <taxon>Chthoniobacterales</taxon>
        <taxon>Chthoniobacteraceae</taxon>
        <taxon>Chthoniobacter</taxon>
    </lineage>
</organism>
<keyword evidence="9" id="KW-1185">Reference proteome</keyword>
<dbReference type="SUPFAM" id="SSF56176">
    <property type="entry name" value="FAD-binding/transporter-associated domain-like"/>
    <property type="match status" value="1"/>
</dbReference>
<dbReference type="InterPro" id="IPR016164">
    <property type="entry name" value="FAD-linked_Oxase-like_C"/>
</dbReference>
<feature type="region of interest" description="Disordered" evidence="5">
    <location>
        <begin position="1"/>
        <end position="24"/>
    </location>
</feature>
<dbReference type="Gene3D" id="3.30.43.10">
    <property type="entry name" value="Uridine Diphospho-n-acetylenolpyruvylglucosamine Reductase, domain 2"/>
    <property type="match status" value="1"/>
</dbReference>
<evidence type="ECO:0000313" key="9">
    <source>
        <dbReference type="Proteomes" id="UP000005824"/>
    </source>
</evidence>
<evidence type="ECO:0000256" key="2">
    <source>
        <dbReference type="ARBA" id="ARBA00022630"/>
    </source>
</evidence>
<dbReference type="STRING" id="497964.CfE428DRAFT_1183"/>
<evidence type="ECO:0000256" key="5">
    <source>
        <dbReference type="SAM" id="MobiDB-lite"/>
    </source>
</evidence>
<dbReference type="GO" id="GO:0008720">
    <property type="term" value="F:D-lactate dehydrogenase (NAD+) activity"/>
    <property type="evidence" value="ECO:0007669"/>
    <property type="project" value="TreeGrafter"/>
</dbReference>
<dbReference type="Gene3D" id="3.30.465.10">
    <property type="match status" value="1"/>
</dbReference>
<keyword evidence="4" id="KW-0560">Oxidoreductase</keyword>
<keyword evidence="6" id="KW-0472">Membrane</keyword>
<dbReference type="PANTHER" id="PTHR11748">
    <property type="entry name" value="D-LACTATE DEHYDROGENASE"/>
    <property type="match status" value="1"/>
</dbReference>